<dbReference type="EMBL" id="FNIG01000008">
    <property type="protein sequence ID" value="SDN75533.1"/>
    <property type="molecule type" value="Genomic_DNA"/>
</dbReference>
<dbReference type="InterPro" id="IPR001647">
    <property type="entry name" value="HTH_TetR"/>
</dbReference>
<evidence type="ECO:0000256" key="2">
    <source>
        <dbReference type="ARBA" id="ARBA00023125"/>
    </source>
</evidence>
<keyword evidence="2 4" id="KW-0238">DNA-binding</keyword>
<evidence type="ECO:0000256" key="4">
    <source>
        <dbReference type="PROSITE-ProRule" id="PRU00335"/>
    </source>
</evidence>
<dbReference type="SUPFAM" id="SSF48498">
    <property type="entry name" value="Tetracyclin repressor-like, C-terminal domain"/>
    <property type="match status" value="1"/>
</dbReference>
<dbReference type="Pfam" id="PF00440">
    <property type="entry name" value="TetR_N"/>
    <property type="match status" value="1"/>
</dbReference>
<feature type="DNA-binding region" description="H-T-H motif" evidence="4">
    <location>
        <begin position="24"/>
        <end position="43"/>
    </location>
</feature>
<dbReference type="STRING" id="237069.SAMN05216498_3004"/>
<accession>A0A1H0DZT5</accession>
<dbReference type="OrthoDB" id="509229at2"/>
<keyword evidence="7" id="KW-1185">Reference proteome</keyword>
<dbReference type="GO" id="GO:0003677">
    <property type="term" value="F:DNA binding"/>
    <property type="evidence" value="ECO:0007669"/>
    <property type="project" value="UniProtKB-UniRule"/>
</dbReference>
<sequence length="196" mass="22935">MSTKDKILETSIKLFSELGYEGTSMMQVAEAVGIKKPSLYAHFDSKEKIFISTVEKVAVEYVNFISETINDLKDNSTEDKLLNLLQTTYRVYNSDDHLGEFFYRFVLFSPSNLKNQVREIIKDSDRKLHILLQKIIEDGKQHNELDPELSSESVLRSYLCIFNNIDVDARYYSLKGKELDKHLLMIWEVFWRGVKY</sequence>
<dbReference type="PANTHER" id="PTHR47506">
    <property type="entry name" value="TRANSCRIPTIONAL REGULATORY PROTEIN"/>
    <property type="match status" value="1"/>
</dbReference>
<keyword evidence="3" id="KW-0804">Transcription</keyword>
<protein>
    <submittedName>
        <fullName evidence="6">DNA-binding transcriptional regulator, AcrR family</fullName>
    </submittedName>
</protein>
<keyword evidence="1" id="KW-0805">Transcription regulation</keyword>
<dbReference type="RefSeq" id="WP_093857398.1">
    <property type="nucleotide sequence ID" value="NZ_BJVZ01000005.1"/>
</dbReference>
<evidence type="ECO:0000256" key="3">
    <source>
        <dbReference type="ARBA" id="ARBA00023163"/>
    </source>
</evidence>
<evidence type="ECO:0000259" key="5">
    <source>
        <dbReference type="PROSITE" id="PS50977"/>
    </source>
</evidence>
<reference evidence="6 7" key="1">
    <citation type="submission" date="2016-10" db="EMBL/GenBank/DDBJ databases">
        <authorList>
            <person name="de Groot N.N."/>
        </authorList>
    </citation>
    <scope>NUCLEOTIDE SEQUENCE [LARGE SCALE GENOMIC DNA]</scope>
    <source>
        <strain evidence="6 7">CGMCC 1.3442</strain>
    </source>
</reference>
<dbReference type="InterPro" id="IPR036271">
    <property type="entry name" value="Tet_transcr_reg_TetR-rel_C_sf"/>
</dbReference>
<dbReference type="PROSITE" id="PS50977">
    <property type="entry name" value="HTH_TETR_2"/>
    <property type="match status" value="1"/>
</dbReference>
<evidence type="ECO:0000313" key="6">
    <source>
        <dbReference type="EMBL" id="SDN75533.1"/>
    </source>
</evidence>
<dbReference type="InterPro" id="IPR009057">
    <property type="entry name" value="Homeodomain-like_sf"/>
</dbReference>
<proteinExistence type="predicted"/>
<feature type="domain" description="HTH tetR-type" evidence="5">
    <location>
        <begin position="1"/>
        <end position="61"/>
    </location>
</feature>
<dbReference type="Proteomes" id="UP000199334">
    <property type="component" value="Unassembled WGS sequence"/>
</dbReference>
<dbReference type="PRINTS" id="PR00455">
    <property type="entry name" value="HTHTETR"/>
</dbReference>
<dbReference type="GO" id="GO:0045892">
    <property type="term" value="P:negative regulation of DNA-templated transcription"/>
    <property type="evidence" value="ECO:0007669"/>
    <property type="project" value="UniProtKB-ARBA"/>
</dbReference>
<dbReference type="AlphaFoldDB" id="A0A1H0DZT5"/>
<evidence type="ECO:0000313" key="7">
    <source>
        <dbReference type="Proteomes" id="UP000199334"/>
    </source>
</evidence>
<dbReference type="SUPFAM" id="SSF46689">
    <property type="entry name" value="Homeodomain-like"/>
    <property type="match status" value="1"/>
</dbReference>
<evidence type="ECO:0000256" key="1">
    <source>
        <dbReference type="ARBA" id="ARBA00023015"/>
    </source>
</evidence>
<organism evidence="6 7">
    <name type="scientific">Tenuibacillus multivorans</name>
    <dbReference type="NCBI Taxonomy" id="237069"/>
    <lineage>
        <taxon>Bacteria</taxon>
        <taxon>Bacillati</taxon>
        <taxon>Bacillota</taxon>
        <taxon>Bacilli</taxon>
        <taxon>Bacillales</taxon>
        <taxon>Bacillaceae</taxon>
        <taxon>Tenuibacillus</taxon>
    </lineage>
</organism>
<dbReference type="Gene3D" id="1.10.10.60">
    <property type="entry name" value="Homeodomain-like"/>
    <property type="match status" value="1"/>
</dbReference>
<dbReference type="Gene3D" id="1.10.357.10">
    <property type="entry name" value="Tetracycline Repressor, domain 2"/>
    <property type="match status" value="1"/>
</dbReference>
<name>A0A1H0DZT5_9BACI</name>
<dbReference type="FunFam" id="1.10.10.60:FF:000141">
    <property type="entry name" value="TetR family transcriptional regulator"/>
    <property type="match status" value="1"/>
</dbReference>
<dbReference type="PANTHER" id="PTHR47506:SF6">
    <property type="entry name" value="HTH-TYPE TRANSCRIPTIONAL REPRESSOR NEMR"/>
    <property type="match status" value="1"/>
</dbReference>
<gene>
    <name evidence="6" type="ORF">SAMN05216498_3004</name>
</gene>